<protein>
    <submittedName>
        <fullName evidence="1">Uncharacterized protein</fullName>
    </submittedName>
</protein>
<evidence type="ECO:0000313" key="1">
    <source>
        <dbReference type="EMBL" id="TWL39583.1"/>
    </source>
</evidence>
<evidence type="ECO:0000313" key="2">
    <source>
        <dbReference type="Proteomes" id="UP000429980"/>
    </source>
</evidence>
<dbReference type="EMBL" id="NILF01000033">
    <property type="protein sequence ID" value="TWL39583.1"/>
    <property type="molecule type" value="Genomic_DNA"/>
</dbReference>
<reference evidence="1 2" key="1">
    <citation type="submission" date="2019-06" db="EMBL/GenBank/DDBJ databases">
        <title>Genome sequence analysis of &gt;100 Bacillus licheniformis strains suggests intrinsic resistance to this species.</title>
        <authorList>
            <person name="Wels M."/>
            <person name="Siezen R.J."/>
            <person name="Johansen E."/>
            <person name="Stuer-Lauridsen B."/>
            <person name="Bjerre K."/>
            <person name="Nielsen B.K.K."/>
        </authorList>
    </citation>
    <scope>NUCLEOTIDE SEQUENCE [LARGE SCALE GENOMIC DNA]</scope>
    <source>
        <strain evidence="1 2">BAC-15381</strain>
    </source>
</reference>
<keyword evidence="2" id="KW-1185">Reference proteome</keyword>
<proteinExistence type="predicted"/>
<comment type="caution">
    <text evidence="1">The sequence shown here is derived from an EMBL/GenBank/DDBJ whole genome shotgun (WGS) entry which is preliminary data.</text>
</comment>
<name>A0ABY3FXD0_9BACI</name>
<sequence>MDHPYILIGGDSISYLNRFIIDNLEVIEARLDELYTYLENTISDETWERTDMDLIFALMKIKEIKNDIS</sequence>
<dbReference type="Proteomes" id="UP000429980">
    <property type="component" value="Unassembled WGS sequence"/>
</dbReference>
<accession>A0ABY3FXD0</accession>
<organism evidence="1 2">
    <name type="scientific">Bacillus paralicheniformis</name>
    <dbReference type="NCBI Taxonomy" id="1648923"/>
    <lineage>
        <taxon>Bacteria</taxon>
        <taxon>Bacillati</taxon>
        <taxon>Bacillota</taxon>
        <taxon>Bacilli</taxon>
        <taxon>Bacillales</taxon>
        <taxon>Bacillaceae</taxon>
        <taxon>Bacillus</taxon>
    </lineage>
</organism>
<gene>
    <name evidence="1" type="ORF">CHCC15381_4149</name>
</gene>